<sequence>MRSIRGSHEDHEQAEKAKAKQLCVKHLRDELRTAQAEAVDLLNDCVNDVCRGGEEFAVAAKELLTAYRE</sequence>
<evidence type="ECO:0000313" key="2">
    <source>
        <dbReference type="Proteomes" id="UP000186817"/>
    </source>
</evidence>
<dbReference type="AlphaFoldDB" id="A0A1Q9E2K3"/>
<proteinExistence type="predicted"/>
<accession>A0A1Q9E2K3</accession>
<protein>
    <submittedName>
        <fullName evidence="1">Uncharacterized protein</fullName>
    </submittedName>
</protein>
<reference evidence="1 2" key="1">
    <citation type="submission" date="2016-02" db="EMBL/GenBank/DDBJ databases">
        <title>Genome analysis of coral dinoflagellate symbionts highlights evolutionary adaptations to a symbiotic lifestyle.</title>
        <authorList>
            <person name="Aranda M."/>
            <person name="Li Y."/>
            <person name="Liew Y.J."/>
            <person name="Baumgarten S."/>
            <person name="Simakov O."/>
            <person name="Wilson M."/>
            <person name="Piel J."/>
            <person name="Ashoor H."/>
            <person name="Bougouffa S."/>
            <person name="Bajic V.B."/>
            <person name="Ryu T."/>
            <person name="Ravasi T."/>
            <person name="Bayer T."/>
            <person name="Micklem G."/>
            <person name="Kim H."/>
            <person name="Bhak J."/>
            <person name="Lajeunesse T.C."/>
            <person name="Voolstra C.R."/>
        </authorList>
    </citation>
    <scope>NUCLEOTIDE SEQUENCE [LARGE SCALE GENOMIC DNA]</scope>
    <source>
        <strain evidence="1 2">CCMP2467</strain>
    </source>
</reference>
<comment type="caution">
    <text evidence="1">The sequence shown here is derived from an EMBL/GenBank/DDBJ whole genome shotgun (WGS) entry which is preliminary data.</text>
</comment>
<name>A0A1Q9E2K3_SYMMI</name>
<dbReference type="EMBL" id="LSRX01000285">
    <property type="protein sequence ID" value="OLQ01655.1"/>
    <property type="molecule type" value="Genomic_DNA"/>
</dbReference>
<keyword evidence="2" id="KW-1185">Reference proteome</keyword>
<dbReference type="Proteomes" id="UP000186817">
    <property type="component" value="Unassembled WGS sequence"/>
</dbReference>
<gene>
    <name evidence="1" type="ORF">AK812_SmicGene15578</name>
</gene>
<organism evidence="1 2">
    <name type="scientific">Symbiodinium microadriaticum</name>
    <name type="common">Dinoflagellate</name>
    <name type="synonym">Zooxanthella microadriatica</name>
    <dbReference type="NCBI Taxonomy" id="2951"/>
    <lineage>
        <taxon>Eukaryota</taxon>
        <taxon>Sar</taxon>
        <taxon>Alveolata</taxon>
        <taxon>Dinophyceae</taxon>
        <taxon>Suessiales</taxon>
        <taxon>Symbiodiniaceae</taxon>
        <taxon>Symbiodinium</taxon>
    </lineage>
</organism>
<dbReference type="OrthoDB" id="440653at2759"/>
<evidence type="ECO:0000313" key="1">
    <source>
        <dbReference type="EMBL" id="OLQ01655.1"/>
    </source>
</evidence>